<evidence type="ECO:0000256" key="4">
    <source>
        <dbReference type="ARBA" id="ARBA00023040"/>
    </source>
</evidence>
<feature type="transmembrane region" description="Helical" evidence="8">
    <location>
        <begin position="35"/>
        <end position="62"/>
    </location>
</feature>
<dbReference type="PROSITE" id="PS50262">
    <property type="entry name" value="G_PROTEIN_RECEP_F1_2"/>
    <property type="match status" value="1"/>
</dbReference>
<protein>
    <submittedName>
        <fullName evidence="11">Trissin receptor</fullName>
    </submittedName>
</protein>
<dbReference type="Pfam" id="PF00001">
    <property type="entry name" value="7tm_1"/>
    <property type="match status" value="1"/>
</dbReference>
<evidence type="ECO:0000256" key="2">
    <source>
        <dbReference type="ARBA" id="ARBA00022692"/>
    </source>
</evidence>
<feature type="transmembrane region" description="Helical" evidence="8">
    <location>
        <begin position="155"/>
        <end position="174"/>
    </location>
</feature>
<feature type="transmembrane region" description="Helical" evidence="8">
    <location>
        <begin position="201"/>
        <end position="222"/>
    </location>
</feature>
<dbReference type="PANTHER" id="PTHR24243:SF233">
    <property type="entry name" value="THYROTROPIN-RELEASING HORMONE RECEPTOR"/>
    <property type="match status" value="1"/>
</dbReference>
<feature type="domain" description="G-protein coupled receptors family 1 profile" evidence="9">
    <location>
        <begin position="53"/>
        <end position="317"/>
    </location>
</feature>
<evidence type="ECO:0000256" key="7">
    <source>
        <dbReference type="ARBA" id="ARBA00023224"/>
    </source>
</evidence>
<evidence type="ECO:0000256" key="6">
    <source>
        <dbReference type="ARBA" id="ARBA00023170"/>
    </source>
</evidence>
<keyword evidence="7" id="KW-0807">Transducer</keyword>
<dbReference type="InterPro" id="IPR000276">
    <property type="entry name" value="GPCR_Rhodpsn"/>
</dbReference>
<evidence type="ECO:0000256" key="5">
    <source>
        <dbReference type="ARBA" id="ARBA00023136"/>
    </source>
</evidence>
<dbReference type="PRINTS" id="PR00237">
    <property type="entry name" value="GPCRRHODOPSN"/>
</dbReference>
<dbReference type="GeneID" id="101862868"/>
<comment type="subcellular location">
    <subcellularLocation>
        <location evidence="1">Membrane</location>
        <topology evidence="1">Multi-pass membrane protein</topology>
    </subcellularLocation>
</comment>
<name>A0ABM1VS07_APLCA</name>
<accession>A0ABM1VS07</accession>
<evidence type="ECO:0000256" key="8">
    <source>
        <dbReference type="SAM" id="Phobius"/>
    </source>
</evidence>
<proteinExistence type="predicted"/>
<feature type="transmembrane region" description="Helical" evidence="8">
    <location>
        <begin position="74"/>
        <end position="95"/>
    </location>
</feature>
<keyword evidence="4" id="KW-0297">G-protein coupled receptor</keyword>
<dbReference type="PANTHER" id="PTHR24243">
    <property type="entry name" value="G-PROTEIN COUPLED RECEPTOR"/>
    <property type="match status" value="1"/>
</dbReference>
<keyword evidence="3 8" id="KW-1133">Transmembrane helix</keyword>
<reference evidence="11" key="1">
    <citation type="submission" date="2025-08" db="UniProtKB">
        <authorList>
            <consortium name="RefSeq"/>
        </authorList>
    </citation>
    <scope>IDENTIFICATION</scope>
</reference>
<keyword evidence="10" id="KW-1185">Reference proteome</keyword>
<keyword evidence="5 8" id="KW-0472">Membrane</keyword>
<feature type="transmembrane region" description="Helical" evidence="8">
    <location>
        <begin position="257"/>
        <end position="279"/>
    </location>
</feature>
<evidence type="ECO:0000256" key="3">
    <source>
        <dbReference type="ARBA" id="ARBA00022989"/>
    </source>
</evidence>
<evidence type="ECO:0000313" key="11">
    <source>
        <dbReference type="RefSeq" id="XP_035825199.1"/>
    </source>
</evidence>
<evidence type="ECO:0000313" key="10">
    <source>
        <dbReference type="Proteomes" id="UP000694888"/>
    </source>
</evidence>
<dbReference type="RefSeq" id="XP_035825199.1">
    <property type="nucleotide sequence ID" value="XM_035969306.1"/>
</dbReference>
<dbReference type="Proteomes" id="UP000694888">
    <property type="component" value="Unplaced"/>
</dbReference>
<dbReference type="Gene3D" id="1.20.1070.10">
    <property type="entry name" value="Rhodopsin 7-helix transmembrane proteins"/>
    <property type="match status" value="1"/>
</dbReference>
<keyword evidence="6 11" id="KW-0675">Receptor</keyword>
<dbReference type="SUPFAM" id="SSF81321">
    <property type="entry name" value="Family A G protein-coupled receptor-like"/>
    <property type="match status" value="1"/>
</dbReference>
<sequence length="411" mass="47938">MSSDVLFPVNASSSHHDNNWSYPAVNNVPQPPTHLLTICTFLYVIIFLFGLMGNMAVILVVLQCRSMRTSINLLFLNLCLADLFGLVITGPTVVVDMFAREVWYLGPFMCKLVSFLENVCGNASAVTILAISYERHRVACRASTNTSDICSLCKSFLAIWLTSVLASLPMIFIAQMTKEHYLDNTPVMRCDTSITLVWHKVYLVVSTMLFFILPLVVIFLLYTKVYRKLLLLFRREQARQLGYPREIVRLKRQMRQIIIAVVLVFFICHTPYRTIVLWLQFAPPNMPANMTIEGYLTMIYMTRILLYSNHAINPFVYNFVSRKFRRALLWLCCDRRRRSARLDDWKDLVNNRHPIRMESLRQHRQSTGGRLFDIDNNIRDKDREDAELSDRLNNHFQRNDFLVLYKNLLLE</sequence>
<organism evidence="10 11">
    <name type="scientific">Aplysia californica</name>
    <name type="common">California sea hare</name>
    <dbReference type="NCBI Taxonomy" id="6500"/>
    <lineage>
        <taxon>Eukaryota</taxon>
        <taxon>Metazoa</taxon>
        <taxon>Spiralia</taxon>
        <taxon>Lophotrochozoa</taxon>
        <taxon>Mollusca</taxon>
        <taxon>Gastropoda</taxon>
        <taxon>Heterobranchia</taxon>
        <taxon>Euthyneura</taxon>
        <taxon>Tectipleura</taxon>
        <taxon>Aplysiida</taxon>
        <taxon>Aplysioidea</taxon>
        <taxon>Aplysiidae</taxon>
        <taxon>Aplysia</taxon>
    </lineage>
</organism>
<evidence type="ECO:0000259" key="9">
    <source>
        <dbReference type="PROSITE" id="PS50262"/>
    </source>
</evidence>
<feature type="transmembrane region" description="Helical" evidence="8">
    <location>
        <begin position="299"/>
        <end position="320"/>
    </location>
</feature>
<keyword evidence="2 8" id="KW-0812">Transmembrane</keyword>
<evidence type="ECO:0000256" key="1">
    <source>
        <dbReference type="ARBA" id="ARBA00004141"/>
    </source>
</evidence>
<feature type="transmembrane region" description="Helical" evidence="8">
    <location>
        <begin position="115"/>
        <end position="134"/>
    </location>
</feature>
<gene>
    <name evidence="11" type="primary">LOC101862868</name>
</gene>
<dbReference type="InterPro" id="IPR017452">
    <property type="entry name" value="GPCR_Rhodpsn_7TM"/>
</dbReference>